<gene>
    <name evidence="2" type="ORF">N7469_010015</name>
</gene>
<dbReference type="RefSeq" id="XP_056496051.1">
    <property type="nucleotide sequence ID" value="XM_056648920.1"/>
</dbReference>
<evidence type="ECO:0000313" key="3">
    <source>
        <dbReference type="Proteomes" id="UP001147733"/>
    </source>
</evidence>
<name>A0A9W9NJX6_PENCI</name>
<keyword evidence="3" id="KW-1185">Reference proteome</keyword>
<dbReference type="GeneID" id="81388087"/>
<dbReference type="EMBL" id="JAPQKT010000009">
    <property type="protein sequence ID" value="KAJ5221128.1"/>
    <property type="molecule type" value="Genomic_DNA"/>
</dbReference>
<organism evidence="2 3">
    <name type="scientific">Penicillium citrinum</name>
    <dbReference type="NCBI Taxonomy" id="5077"/>
    <lineage>
        <taxon>Eukaryota</taxon>
        <taxon>Fungi</taxon>
        <taxon>Dikarya</taxon>
        <taxon>Ascomycota</taxon>
        <taxon>Pezizomycotina</taxon>
        <taxon>Eurotiomycetes</taxon>
        <taxon>Eurotiomycetidae</taxon>
        <taxon>Eurotiales</taxon>
        <taxon>Aspergillaceae</taxon>
        <taxon>Penicillium</taxon>
    </lineage>
</organism>
<sequence>MPSLEAEKDKAVSEAGCLRTEVNELQKKISEPEILRSDQAKGALECKTGQDEALKEVTRLRELGNDLQNNYDQLKRDHQAVCDARDDALTGIQLLQAMGNGLQAKCDRLKSEKQNAMDTSNNALSADDTAAAVSLLQASTKMLSNENRTLRDENSGLKAQMMASTKNLSDEYNALKEENSVLKSQIMVADSDKASLKAKKEALKNQMTMIGMTDPELQTELRKAREKKEEADHKLKGCIYLADRLRLCARELDEQLNDVNECAQQRDFQRLCLLLENTVWQPIVNNCKSIWEASRSELRLRQWNASPVASA</sequence>
<keyword evidence="1" id="KW-0175">Coiled coil</keyword>
<reference evidence="2" key="2">
    <citation type="journal article" date="2023" name="IMA Fungus">
        <title>Comparative genomic study of the Penicillium genus elucidates a diverse pangenome and 15 lateral gene transfer events.</title>
        <authorList>
            <person name="Petersen C."/>
            <person name="Sorensen T."/>
            <person name="Nielsen M.R."/>
            <person name="Sondergaard T.E."/>
            <person name="Sorensen J.L."/>
            <person name="Fitzpatrick D.A."/>
            <person name="Frisvad J.C."/>
            <person name="Nielsen K.L."/>
        </authorList>
    </citation>
    <scope>NUCLEOTIDE SEQUENCE</scope>
    <source>
        <strain evidence="2">IBT 23319</strain>
    </source>
</reference>
<evidence type="ECO:0000313" key="2">
    <source>
        <dbReference type="EMBL" id="KAJ5221128.1"/>
    </source>
</evidence>
<evidence type="ECO:0000256" key="1">
    <source>
        <dbReference type="SAM" id="Coils"/>
    </source>
</evidence>
<dbReference type="Proteomes" id="UP001147733">
    <property type="component" value="Unassembled WGS sequence"/>
</dbReference>
<proteinExistence type="predicted"/>
<protein>
    <submittedName>
        <fullName evidence="2">Uncharacterized protein</fullName>
    </submittedName>
</protein>
<feature type="coiled-coil region" evidence="1">
    <location>
        <begin position="158"/>
        <end position="206"/>
    </location>
</feature>
<reference evidence="2" key="1">
    <citation type="submission" date="2022-11" db="EMBL/GenBank/DDBJ databases">
        <authorList>
            <person name="Petersen C."/>
        </authorList>
    </citation>
    <scope>NUCLEOTIDE SEQUENCE</scope>
    <source>
        <strain evidence="2">IBT 23319</strain>
    </source>
</reference>
<accession>A0A9W9NJX6</accession>
<dbReference type="AlphaFoldDB" id="A0A9W9NJX6"/>
<comment type="caution">
    <text evidence="2">The sequence shown here is derived from an EMBL/GenBank/DDBJ whole genome shotgun (WGS) entry which is preliminary data.</text>
</comment>